<protein>
    <submittedName>
        <fullName evidence="5">N-acetyltransferase</fullName>
    </submittedName>
</protein>
<dbReference type="PANTHER" id="PTHR43792:SF8">
    <property type="entry name" value="[RIBOSOMAL PROTEIN US5]-ALANINE N-ACETYLTRANSFERASE"/>
    <property type="match status" value="1"/>
</dbReference>
<dbReference type="Gene3D" id="3.40.630.30">
    <property type="match status" value="1"/>
</dbReference>
<dbReference type="InterPro" id="IPR000182">
    <property type="entry name" value="GNAT_dom"/>
</dbReference>
<evidence type="ECO:0000256" key="3">
    <source>
        <dbReference type="ARBA" id="ARBA00038502"/>
    </source>
</evidence>
<dbReference type="PROSITE" id="PS51186">
    <property type="entry name" value="GNAT"/>
    <property type="match status" value="1"/>
</dbReference>
<keyword evidence="1 5" id="KW-0808">Transferase</keyword>
<reference evidence="5 6" key="1">
    <citation type="submission" date="2018-07" db="EMBL/GenBank/DDBJ databases">
        <title>Genomic and Epidemiologic Investigation of an Indolent Hospital Outbreak.</title>
        <authorList>
            <person name="Johnson R.C."/>
            <person name="Deming C."/>
            <person name="Conlan S."/>
            <person name="Zellmer C.J."/>
            <person name="Michelin A.V."/>
            <person name="Lee-Lin S."/>
            <person name="Thomas P.J."/>
            <person name="Park M."/>
            <person name="Weingarten R.A."/>
            <person name="Less J."/>
            <person name="Dekker J.P."/>
            <person name="Frank K.M."/>
            <person name="Musser K.A."/>
            <person name="Mcquiston J.R."/>
            <person name="Henderson D.K."/>
            <person name="Lau A.F."/>
            <person name="Palmore T.N."/>
            <person name="Segre J.A."/>
        </authorList>
    </citation>
    <scope>NUCLEOTIDE SEQUENCE [LARGE SCALE GENOMIC DNA]</scope>
    <source>
        <strain evidence="5 6">SK-CDC1_0717</strain>
    </source>
</reference>
<dbReference type="InterPro" id="IPR051531">
    <property type="entry name" value="N-acetyltransferase"/>
</dbReference>
<dbReference type="PANTHER" id="PTHR43792">
    <property type="entry name" value="GNAT FAMILY, PUTATIVE (AFU_ORTHOLOGUE AFUA_3G00765)-RELATED-RELATED"/>
    <property type="match status" value="1"/>
</dbReference>
<accession>A0A430G5N0</accession>
<evidence type="ECO:0000313" key="5">
    <source>
        <dbReference type="EMBL" id="RSY87555.1"/>
    </source>
</evidence>
<dbReference type="Pfam" id="PF13302">
    <property type="entry name" value="Acetyltransf_3"/>
    <property type="match status" value="1"/>
</dbReference>
<sequence>MMFARTQRLMLRPGWIEDAPELARAMGHHEVVRNLGRAPWPYTLGDAQAFLSGPERQRRTSFLICALEDGGSRIVGGIGFGPYDNEPHELGYWITPDAWGRGYATEAGQAVIAIARALRVPRLAAGHYIDNPASGRVLRKLGFQATGRVVPRYSRGRGGEVQCVEYEHRLSGEDRSDDPCDRMAA</sequence>
<dbReference type="RefSeq" id="WP_126004125.1">
    <property type="nucleotide sequence ID" value="NZ_QQYZ01000005.1"/>
</dbReference>
<evidence type="ECO:0000256" key="1">
    <source>
        <dbReference type="ARBA" id="ARBA00022679"/>
    </source>
</evidence>
<dbReference type="CDD" id="cd04301">
    <property type="entry name" value="NAT_SF"/>
    <property type="match status" value="1"/>
</dbReference>
<comment type="caution">
    <text evidence="5">The sequence shown here is derived from an EMBL/GenBank/DDBJ whole genome shotgun (WGS) entry which is preliminary data.</text>
</comment>
<feature type="domain" description="N-acetyltransferase" evidence="4">
    <location>
        <begin position="17"/>
        <end position="171"/>
    </location>
</feature>
<dbReference type="EMBL" id="QQYZ01000005">
    <property type="protein sequence ID" value="RSY87555.1"/>
    <property type="molecule type" value="Genomic_DNA"/>
</dbReference>
<keyword evidence="2" id="KW-0012">Acyltransferase</keyword>
<comment type="similarity">
    <text evidence="3">Belongs to the acetyltransferase family. RimJ subfamily.</text>
</comment>
<name>A0A430G5N0_9SPHN</name>
<organism evidence="5 6">
    <name type="scientific">Sphingomonas koreensis</name>
    <dbReference type="NCBI Taxonomy" id="93064"/>
    <lineage>
        <taxon>Bacteria</taxon>
        <taxon>Pseudomonadati</taxon>
        <taxon>Pseudomonadota</taxon>
        <taxon>Alphaproteobacteria</taxon>
        <taxon>Sphingomonadales</taxon>
        <taxon>Sphingomonadaceae</taxon>
        <taxon>Sphingomonas</taxon>
    </lineage>
</organism>
<proteinExistence type="inferred from homology"/>
<gene>
    <name evidence="5" type="ORF">DAH66_08000</name>
</gene>
<evidence type="ECO:0000259" key="4">
    <source>
        <dbReference type="PROSITE" id="PS51186"/>
    </source>
</evidence>
<evidence type="ECO:0000256" key="2">
    <source>
        <dbReference type="ARBA" id="ARBA00023315"/>
    </source>
</evidence>
<dbReference type="Proteomes" id="UP000287746">
    <property type="component" value="Unassembled WGS sequence"/>
</dbReference>
<dbReference type="InterPro" id="IPR016181">
    <property type="entry name" value="Acyl_CoA_acyltransferase"/>
</dbReference>
<dbReference type="GO" id="GO:0016747">
    <property type="term" value="F:acyltransferase activity, transferring groups other than amino-acyl groups"/>
    <property type="evidence" value="ECO:0007669"/>
    <property type="project" value="InterPro"/>
</dbReference>
<dbReference type="AlphaFoldDB" id="A0A430G5N0"/>
<evidence type="ECO:0000313" key="6">
    <source>
        <dbReference type="Proteomes" id="UP000287746"/>
    </source>
</evidence>
<dbReference type="SUPFAM" id="SSF55729">
    <property type="entry name" value="Acyl-CoA N-acyltransferases (Nat)"/>
    <property type="match status" value="1"/>
</dbReference>